<feature type="signal peptide" evidence="2">
    <location>
        <begin position="1"/>
        <end position="22"/>
    </location>
</feature>
<dbReference type="EMBL" id="LJIJ01000361">
    <property type="protein sequence ID" value="ODM98361.1"/>
    <property type="molecule type" value="Genomic_DNA"/>
</dbReference>
<evidence type="ECO:0000256" key="2">
    <source>
        <dbReference type="SAM" id="SignalP"/>
    </source>
</evidence>
<evidence type="ECO:0000313" key="3">
    <source>
        <dbReference type="EMBL" id="ODM98361.1"/>
    </source>
</evidence>
<feature type="chain" id="PRO_5008904788" evidence="2">
    <location>
        <begin position="23"/>
        <end position="536"/>
    </location>
</feature>
<proteinExistence type="predicted"/>
<dbReference type="AlphaFoldDB" id="A0A1D2MZI5"/>
<name>A0A1D2MZI5_ORCCI</name>
<feature type="compositionally biased region" description="Basic and acidic residues" evidence="1">
    <location>
        <begin position="256"/>
        <end position="268"/>
    </location>
</feature>
<comment type="caution">
    <text evidence="3">The sequence shown here is derived from an EMBL/GenBank/DDBJ whole genome shotgun (WGS) entry which is preliminary data.</text>
</comment>
<evidence type="ECO:0000256" key="1">
    <source>
        <dbReference type="SAM" id="MobiDB-lite"/>
    </source>
</evidence>
<feature type="region of interest" description="Disordered" evidence="1">
    <location>
        <begin position="256"/>
        <end position="292"/>
    </location>
</feature>
<protein>
    <submittedName>
        <fullName evidence="3">Uncharacterized protein</fullName>
    </submittedName>
</protein>
<organism evidence="3 4">
    <name type="scientific">Orchesella cincta</name>
    <name type="common">Springtail</name>
    <name type="synonym">Podura cincta</name>
    <dbReference type="NCBI Taxonomy" id="48709"/>
    <lineage>
        <taxon>Eukaryota</taxon>
        <taxon>Metazoa</taxon>
        <taxon>Ecdysozoa</taxon>
        <taxon>Arthropoda</taxon>
        <taxon>Hexapoda</taxon>
        <taxon>Collembola</taxon>
        <taxon>Entomobryomorpha</taxon>
        <taxon>Entomobryoidea</taxon>
        <taxon>Orchesellidae</taxon>
        <taxon>Orchesellinae</taxon>
        <taxon>Orchesella</taxon>
    </lineage>
</organism>
<keyword evidence="2" id="KW-0732">Signal</keyword>
<feature type="region of interest" description="Disordered" evidence="1">
    <location>
        <begin position="321"/>
        <end position="347"/>
    </location>
</feature>
<reference evidence="3 4" key="1">
    <citation type="journal article" date="2016" name="Genome Biol. Evol.">
        <title>Gene Family Evolution Reflects Adaptation to Soil Environmental Stressors in the Genome of the Collembolan Orchesella cincta.</title>
        <authorList>
            <person name="Faddeeva-Vakhrusheva A."/>
            <person name="Derks M.F."/>
            <person name="Anvar S.Y."/>
            <person name="Agamennone V."/>
            <person name="Suring W."/>
            <person name="Smit S."/>
            <person name="van Straalen N.M."/>
            <person name="Roelofs D."/>
        </authorList>
    </citation>
    <scope>NUCLEOTIDE SEQUENCE [LARGE SCALE GENOMIC DNA]</scope>
    <source>
        <tissue evidence="3">Mixed pool</tissue>
    </source>
</reference>
<sequence>MIPFRLFLLVVGGLGIIIGTDSYSYSYPATSGYGYSLYQSPQVSYPGYQQPGLDYGNKGYGSTYSASCGTMKVIEVLDRILCEHSNKSRYSTTIYQIIKTLIQQLGWISDMTFIEPVYINLQAAITTLQSLQDSTYSTYGDSSLLSNYNDDEGSQQSQSQSSGTSGTGSKATSKTQRISNFVNKLNEKSMRGNVQARSDSFKEFSIKRGGMMSRSDLDSKTAAVAAQAQKITTLNFEVEDVESEQQQIIVINANEHEQEHEHEHEHQHQHQHQQQTHASSHSQQQVHSKPNAVKQQEKVFIEVDIEDDEVEQVIVESEQPALPSKFSSHNVNTHTHHSSHSLSDTKRSRRAGAYNDYTCALLPAVYCSEDKYDELLYNIIEIMITAAELLWQAELISFEVIDATDCTSEFGEDEIIWASYVAGGIDTVLYTLAEKINYLIGIYEILELEDDDDDNSYRAKGVSIPVSSPNAMRIMPMPQNPIMTLMNPQLAQVSQAYQSVGYVGQTPLTYPLQQQYRIGREVSPNYAATPTIFLVG</sequence>
<feature type="compositionally biased region" description="Low complexity" evidence="1">
    <location>
        <begin position="154"/>
        <end position="176"/>
    </location>
</feature>
<gene>
    <name evidence="3" type="ORF">Ocin01_08319</name>
</gene>
<keyword evidence="4" id="KW-1185">Reference proteome</keyword>
<dbReference type="Proteomes" id="UP000094527">
    <property type="component" value="Unassembled WGS sequence"/>
</dbReference>
<feature type="compositionally biased region" description="Low complexity" evidence="1">
    <location>
        <begin position="272"/>
        <end position="288"/>
    </location>
</feature>
<accession>A0A1D2MZI5</accession>
<evidence type="ECO:0000313" key="4">
    <source>
        <dbReference type="Proteomes" id="UP000094527"/>
    </source>
</evidence>
<feature type="region of interest" description="Disordered" evidence="1">
    <location>
        <begin position="147"/>
        <end position="178"/>
    </location>
</feature>